<keyword evidence="8 13" id="KW-0560">Oxidoreductase</keyword>
<name>A0ABY2ISZ6_9MICO</name>
<protein>
    <recommendedName>
        <fullName evidence="4 13">Dihydrolipoyl dehydrogenase</fullName>
        <ecNumber evidence="3 13">1.8.1.4</ecNumber>
    </recommendedName>
</protein>
<comment type="cofactor">
    <cofactor evidence="13">
        <name>FAD</name>
        <dbReference type="ChEBI" id="CHEBI:57692"/>
    </cofactor>
    <text evidence="13">Binds 1 FAD per subunit.</text>
</comment>
<dbReference type="InterPro" id="IPR006258">
    <property type="entry name" value="Lipoamide_DH"/>
</dbReference>
<evidence type="ECO:0000313" key="17">
    <source>
        <dbReference type="Proteomes" id="UP000297604"/>
    </source>
</evidence>
<evidence type="ECO:0000256" key="10">
    <source>
        <dbReference type="ARBA" id="ARBA00023157"/>
    </source>
</evidence>
<keyword evidence="6 13" id="KW-0285">Flavoprotein</keyword>
<keyword evidence="17" id="KW-1185">Reference proteome</keyword>
<dbReference type="InterPro" id="IPR023753">
    <property type="entry name" value="FAD/NAD-binding_dom"/>
</dbReference>
<dbReference type="InterPro" id="IPR004099">
    <property type="entry name" value="Pyr_nucl-diS_OxRdtase_dimer"/>
</dbReference>
<evidence type="ECO:0000259" key="14">
    <source>
        <dbReference type="Pfam" id="PF02852"/>
    </source>
</evidence>
<comment type="caution">
    <text evidence="16">The sequence shown here is derived from an EMBL/GenBank/DDBJ whole genome shotgun (WGS) entry which is preliminary data.</text>
</comment>
<feature type="domain" description="FAD/NAD(P)-binding" evidence="15">
    <location>
        <begin position="6"/>
        <end position="317"/>
    </location>
</feature>
<evidence type="ECO:0000256" key="4">
    <source>
        <dbReference type="ARBA" id="ARBA00016961"/>
    </source>
</evidence>
<keyword evidence="9 13" id="KW-0520">NAD</keyword>
<comment type="catalytic activity">
    <reaction evidence="12 13">
        <text>N(6)-[(R)-dihydrolipoyl]-L-lysyl-[protein] + NAD(+) = N(6)-[(R)-lipoyl]-L-lysyl-[protein] + NADH + H(+)</text>
        <dbReference type="Rhea" id="RHEA:15045"/>
        <dbReference type="Rhea" id="RHEA-COMP:10474"/>
        <dbReference type="Rhea" id="RHEA-COMP:10475"/>
        <dbReference type="ChEBI" id="CHEBI:15378"/>
        <dbReference type="ChEBI" id="CHEBI:57540"/>
        <dbReference type="ChEBI" id="CHEBI:57945"/>
        <dbReference type="ChEBI" id="CHEBI:83099"/>
        <dbReference type="ChEBI" id="CHEBI:83100"/>
        <dbReference type="EC" id="1.8.1.4"/>
    </reaction>
</comment>
<evidence type="ECO:0000256" key="9">
    <source>
        <dbReference type="ARBA" id="ARBA00023027"/>
    </source>
</evidence>
<evidence type="ECO:0000256" key="1">
    <source>
        <dbReference type="ARBA" id="ARBA00004496"/>
    </source>
</evidence>
<keyword evidence="10" id="KW-1015">Disulfide bond</keyword>
<dbReference type="InterPro" id="IPR036188">
    <property type="entry name" value="FAD/NAD-bd_sf"/>
</dbReference>
<evidence type="ECO:0000256" key="6">
    <source>
        <dbReference type="ARBA" id="ARBA00022630"/>
    </source>
</evidence>
<dbReference type="InterPro" id="IPR050151">
    <property type="entry name" value="Class-I_Pyr_Nuc-Dis_Oxidored"/>
</dbReference>
<comment type="similarity">
    <text evidence="2 13">Belongs to the class-I pyridine nucleotide-disulfide oxidoreductase family.</text>
</comment>
<dbReference type="InterPro" id="IPR012999">
    <property type="entry name" value="Pyr_OxRdtase_I_AS"/>
</dbReference>
<keyword evidence="7 13" id="KW-0274">FAD</keyword>
<dbReference type="EC" id="1.8.1.4" evidence="3 13"/>
<evidence type="ECO:0000259" key="15">
    <source>
        <dbReference type="Pfam" id="PF07992"/>
    </source>
</evidence>
<dbReference type="SUPFAM" id="SSF55424">
    <property type="entry name" value="FAD/NAD-linked reductases, dimerisation (C-terminal) domain"/>
    <property type="match status" value="1"/>
</dbReference>
<accession>A0ABY2ISZ6</accession>
<dbReference type="PANTHER" id="PTHR22912:SF217">
    <property type="entry name" value="DIHYDROLIPOYL DEHYDROGENASE"/>
    <property type="match status" value="1"/>
</dbReference>
<evidence type="ECO:0000256" key="2">
    <source>
        <dbReference type="ARBA" id="ARBA00007532"/>
    </source>
</evidence>
<dbReference type="PROSITE" id="PS00076">
    <property type="entry name" value="PYRIDINE_REDOX_1"/>
    <property type="match status" value="1"/>
</dbReference>
<dbReference type="Gene3D" id="3.50.50.60">
    <property type="entry name" value="FAD/NAD(P)-binding domain"/>
    <property type="match status" value="2"/>
</dbReference>
<dbReference type="PANTHER" id="PTHR22912">
    <property type="entry name" value="DISULFIDE OXIDOREDUCTASE"/>
    <property type="match status" value="1"/>
</dbReference>
<comment type="miscellaneous">
    <text evidence="13">The active site is a redox-active disulfide bond.</text>
</comment>
<dbReference type="NCBIfam" id="TIGR01350">
    <property type="entry name" value="lipoamide_DH"/>
    <property type="match status" value="1"/>
</dbReference>
<evidence type="ECO:0000256" key="8">
    <source>
        <dbReference type="ARBA" id="ARBA00023002"/>
    </source>
</evidence>
<proteinExistence type="inferred from homology"/>
<evidence type="ECO:0000256" key="13">
    <source>
        <dbReference type="RuleBase" id="RU003692"/>
    </source>
</evidence>
<evidence type="ECO:0000313" key="16">
    <source>
        <dbReference type="EMBL" id="TFC22444.1"/>
    </source>
</evidence>
<feature type="domain" description="Pyridine nucleotide-disulphide oxidoreductase dimerisation" evidence="14">
    <location>
        <begin position="337"/>
        <end position="445"/>
    </location>
</feature>
<dbReference type="PIRSF" id="PIRSF000350">
    <property type="entry name" value="Mercury_reductase_MerA"/>
    <property type="match status" value="1"/>
</dbReference>
<evidence type="ECO:0000256" key="5">
    <source>
        <dbReference type="ARBA" id="ARBA00022490"/>
    </source>
</evidence>
<dbReference type="Gene3D" id="3.30.390.30">
    <property type="match status" value="1"/>
</dbReference>
<evidence type="ECO:0000256" key="7">
    <source>
        <dbReference type="ARBA" id="ARBA00022827"/>
    </source>
</evidence>
<dbReference type="InterPro" id="IPR016156">
    <property type="entry name" value="FAD/NAD-linked_Rdtase_dimer_sf"/>
</dbReference>
<dbReference type="PRINTS" id="PR00411">
    <property type="entry name" value="PNDRDTASEI"/>
</dbReference>
<reference evidence="16 17" key="1">
    <citation type="submission" date="2019-03" db="EMBL/GenBank/DDBJ databases">
        <title>Genomics of glacier-inhabiting Cryobacterium strains.</title>
        <authorList>
            <person name="Liu Q."/>
            <person name="Xin Y.-H."/>
        </authorList>
    </citation>
    <scope>NUCLEOTIDE SEQUENCE [LARGE SCALE GENOMIC DNA]</scope>
    <source>
        <strain evidence="16 17">MDB1-5</strain>
    </source>
</reference>
<evidence type="ECO:0000256" key="12">
    <source>
        <dbReference type="ARBA" id="ARBA00049187"/>
    </source>
</evidence>
<sequence>MSEQNFDLVVLGGGSGGYAAALRAVQLGLTVGLIEKGKLGGTCLHVGCIPTKALLHSAEVADVSRDAAKYGVKTQFEGIDMATVTAFREGIVASKYKGLQGLIKARGITVIQGEGRLVAPNTVQVGDDRIVGKNVVLATGSYSRSLPGLEIGGRVITSEQALELNFVPNKVAVLGGGVIGVEFASVWKSFGADVTIIEALPHLVPNEEESVSKQLERAFRKRGIEYSLGIRFQSVTQHENGVVVTLENGSTVEAEILLVAVGRGPVTAGLGFDEVGVAMDRGFVLTDERLATNIPGVYAVGDIVPGLQLAHRGFQQGIFVAEEIAGLNPIIVEDLNIPKVTYCDPEIASVGYSEAKASEKFGADQVSSYEYNLGGNGKSSILGTSGSIKVVRVNDGPIVGIHMIGARVGELIGEGQLVVNWEAYPEDIAPFLHAHPTQNEALGEAFLALAGKPLHAM</sequence>
<dbReference type="InterPro" id="IPR001100">
    <property type="entry name" value="Pyr_nuc-diS_OxRdtase"/>
</dbReference>
<keyword evidence="11 13" id="KW-0676">Redox-active center</keyword>
<keyword evidence="5" id="KW-0963">Cytoplasm</keyword>
<evidence type="ECO:0000256" key="11">
    <source>
        <dbReference type="ARBA" id="ARBA00023284"/>
    </source>
</evidence>
<dbReference type="PRINTS" id="PR00368">
    <property type="entry name" value="FADPNR"/>
</dbReference>
<dbReference type="Proteomes" id="UP000297604">
    <property type="component" value="Unassembled WGS sequence"/>
</dbReference>
<dbReference type="GO" id="GO:0004148">
    <property type="term" value="F:dihydrolipoyl dehydrogenase (NADH) activity"/>
    <property type="evidence" value="ECO:0007669"/>
    <property type="project" value="UniProtKB-EC"/>
</dbReference>
<dbReference type="RefSeq" id="WP_134561083.1">
    <property type="nucleotide sequence ID" value="NZ_SOFS01000012.1"/>
</dbReference>
<dbReference type="Pfam" id="PF07992">
    <property type="entry name" value="Pyr_redox_2"/>
    <property type="match status" value="1"/>
</dbReference>
<dbReference type="EMBL" id="SOFS01000012">
    <property type="protein sequence ID" value="TFC22444.1"/>
    <property type="molecule type" value="Genomic_DNA"/>
</dbReference>
<dbReference type="SUPFAM" id="SSF51905">
    <property type="entry name" value="FAD/NAD(P)-binding domain"/>
    <property type="match status" value="1"/>
</dbReference>
<gene>
    <name evidence="16" type="primary">lpdA</name>
    <name evidence="16" type="ORF">E3O46_03080</name>
</gene>
<evidence type="ECO:0000256" key="3">
    <source>
        <dbReference type="ARBA" id="ARBA00012608"/>
    </source>
</evidence>
<organism evidence="16 17">
    <name type="scientific">Cryobacterium glucosi</name>
    <dbReference type="NCBI Taxonomy" id="1259175"/>
    <lineage>
        <taxon>Bacteria</taxon>
        <taxon>Bacillati</taxon>
        <taxon>Actinomycetota</taxon>
        <taxon>Actinomycetes</taxon>
        <taxon>Micrococcales</taxon>
        <taxon>Microbacteriaceae</taxon>
        <taxon>Cryobacterium</taxon>
    </lineage>
</organism>
<comment type="subcellular location">
    <subcellularLocation>
        <location evidence="1">Cytoplasm</location>
    </subcellularLocation>
</comment>
<dbReference type="Pfam" id="PF02852">
    <property type="entry name" value="Pyr_redox_dim"/>
    <property type="match status" value="1"/>
</dbReference>